<dbReference type="InterPro" id="IPR021771">
    <property type="entry name" value="Triacylglycerol_lipase_N"/>
</dbReference>
<proteinExistence type="predicted"/>
<evidence type="ECO:0000256" key="5">
    <source>
        <dbReference type="SAM" id="MobiDB-lite"/>
    </source>
</evidence>
<evidence type="ECO:0000313" key="7">
    <source>
        <dbReference type="EMBL" id="KAH0887715.1"/>
    </source>
</evidence>
<feature type="domain" description="PNPLA" evidence="6">
    <location>
        <begin position="254"/>
        <end position="459"/>
    </location>
</feature>
<feature type="active site" description="Nucleophile" evidence="4">
    <location>
        <position position="287"/>
    </location>
</feature>
<dbReference type="CDD" id="cd07231">
    <property type="entry name" value="Pat_SDP1-like"/>
    <property type="match status" value="1"/>
</dbReference>
<evidence type="ECO:0000256" key="2">
    <source>
        <dbReference type="ARBA" id="ARBA00022963"/>
    </source>
</evidence>
<dbReference type="PANTHER" id="PTHR14226">
    <property type="entry name" value="NEUROPATHY TARGET ESTERASE/SWISS CHEESE D.MELANOGASTER"/>
    <property type="match status" value="1"/>
</dbReference>
<feature type="compositionally biased region" description="Low complexity" evidence="5">
    <location>
        <begin position="968"/>
        <end position="980"/>
    </location>
</feature>
<dbReference type="InterPro" id="IPR002641">
    <property type="entry name" value="PNPLA_dom"/>
</dbReference>
<dbReference type="PANTHER" id="PTHR14226:SF73">
    <property type="entry name" value="PNPLA DOMAIN-CONTAINING PROTEIN"/>
    <property type="match status" value="1"/>
</dbReference>
<protein>
    <recommendedName>
        <fullName evidence="6">PNPLA domain-containing protein</fullName>
    </recommendedName>
</protein>
<evidence type="ECO:0000256" key="1">
    <source>
        <dbReference type="ARBA" id="ARBA00022801"/>
    </source>
</evidence>
<dbReference type="Proteomes" id="UP000824890">
    <property type="component" value="Unassembled WGS sequence"/>
</dbReference>
<dbReference type="Pfam" id="PF01734">
    <property type="entry name" value="Patatin"/>
    <property type="match status" value="1"/>
</dbReference>
<keyword evidence="8" id="KW-1185">Reference proteome</keyword>
<comment type="caution">
    <text evidence="4">Lacks conserved residue(s) required for the propagation of feature annotation.</text>
</comment>
<keyword evidence="2 4" id="KW-0442">Lipid degradation</keyword>
<feature type="compositionally biased region" description="Polar residues" evidence="5">
    <location>
        <begin position="916"/>
        <end position="936"/>
    </location>
</feature>
<feature type="compositionally biased region" description="Acidic residues" evidence="5">
    <location>
        <begin position="987"/>
        <end position="997"/>
    </location>
</feature>
<accession>A0ABQ8A5C2</accession>
<keyword evidence="3 4" id="KW-0443">Lipid metabolism</keyword>
<feature type="region of interest" description="Disordered" evidence="5">
    <location>
        <begin position="965"/>
        <end position="1006"/>
    </location>
</feature>
<name>A0ABQ8A5C2_BRANA</name>
<dbReference type="EMBL" id="JAGKQM010000013">
    <property type="protein sequence ID" value="KAH0887715.1"/>
    <property type="molecule type" value="Genomic_DNA"/>
</dbReference>
<dbReference type="InterPro" id="IPR016035">
    <property type="entry name" value="Acyl_Trfase/lysoPLipase"/>
</dbReference>
<dbReference type="SUPFAM" id="SSF52151">
    <property type="entry name" value="FabD/lysophospholipase-like"/>
    <property type="match status" value="1"/>
</dbReference>
<reference evidence="7 8" key="1">
    <citation type="submission" date="2021-05" db="EMBL/GenBank/DDBJ databases">
        <title>Genome Assembly of Synthetic Allotetraploid Brassica napus Reveals Homoeologous Exchanges between Subgenomes.</title>
        <authorList>
            <person name="Davis J.T."/>
        </authorList>
    </citation>
    <scope>NUCLEOTIDE SEQUENCE [LARGE SCALE GENOMIC DNA]</scope>
    <source>
        <strain evidence="8">cv. Da-Ae</strain>
        <tissue evidence="7">Seedling</tissue>
    </source>
</reference>
<evidence type="ECO:0000256" key="3">
    <source>
        <dbReference type="ARBA" id="ARBA00023098"/>
    </source>
</evidence>
<keyword evidence="1 4" id="KW-0378">Hydrolase</keyword>
<dbReference type="PROSITE" id="PS51635">
    <property type="entry name" value="PNPLA"/>
    <property type="match status" value="1"/>
</dbReference>
<dbReference type="InterPro" id="IPR050301">
    <property type="entry name" value="NTE"/>
</dbReference>
<organism evidence="7 8">
    <name type="scientific">Brassica napus</name>
    <name type="common">Rape</name>
    <dbReference type="NCBI Taxonomy" id="3708"/>
    <lineage>
        <taxon>Eukaryota</taxon>
        <taxon>Viridiplantae</taxon>
        <taxon>Streptophyta</taxon>
        <taxon>Embryophyta</taxon>
        <taxon>Tracheophyta</taxon>
        <taxon>Spermatophyta</taxon>
        <taxon>Magnoliopsida</taxon>
        <taxon>eudicotyledons</taxon>
        <taxon>Gunneridae</taxon>
        <taxon>Pentapetalae</taxon>
        <taxon>rosids</taxon>
        <taxon>malvids</taxon>
        <taxon>Brassicales</taxon>
        <taxon>Brassicaceae</taxon>
        <taxon>Brassiceae</taxon>
        <taxon>Brassica</taxon>
    </lineage>
</organism>
<dbReference type="Gene3D" id="3.40.1090.10">
    <property type="entry name" value="Cytosolic phospholipase A2 catalytic domain"/>
    <property type="match status" value="2"/>
</dbReference>
<feature type="region of interest" description="Disordered" evidence="5">
    <location>
        <begin position="916"/>
        <end position="941"/>
    </location>
</feature>
<feature type="active site" description="Proton acceptor" evidence="4">
    <location>
        <position position="446"/>
    </location>
</feature>
<evidence type="ECO:0000259" key="6">
    <source>
        <dbReference type="PROSITE" id="PS51635"/>
    </source>
</evidence>
<evidence type="ECO:0000313" key="8">
    <source>
        <dbReference type="Proteomes" id="UP000824890"/>
    </source>
</evidence>
<feature type="short sequence motif" description="GXSXG" evidence="4">
    <location>
        <begin position="285"/>
        <end position="289"/>
    </location>
</feature>
<comment type="caution">
    <text evidence="7">The sequence shown here is derived from an EMBL/GenBank/DDBJ whole genome shotgun (WGS) entry which is preliminary data.</text>
</comment>
<sequence length="1166" mass="130257">MVWIRAGIFAVTFLMDRISNEANVDPFSIGPTSIIGRTIAFRVLFCKSITQLRRDLFRFFLHWFRTLKLVITPFVSWFHPRQNPQGILAVVTVIAFALKRYTNVKIKSEMAYRRKFWRNMMRAALTYEEWSHAAKMLEKETTTTSKTLNESDLYDEELVKNKLNELLHRRQEGSLRDIMFCMRADLVRNLGNMCNSELHKGRLQVPRLIKEYIDEVSTQLRMVCNNSDSSEDLSLDEKLSFMHETRHAFGRTALLLSGGASLGAFHVGVVKTLVEHKLLPRIIAGSSVGSIICSVVASRSWPELQGFFENSLQSLQFFDQLGGVFTIVKRVMTQGALHDIRQLQCMLRSLTCNLTFQEAYDLTGRILGITVCSPRKHEPPRCLNYLTSPHVVIWSAVTASCAFPGLFEAQELMAKDRSGEIVPYHPPFNLDPEEGTTEPSARRWRDGSLEVDLPMMQLKELFNVNHFIVSQANPHIAPLLRIKDLVRAYGGRFAAKLAHLVEMEVKHRCNQILELGFPLRGLAKLFAQEWEVVCNSCNECHSCSYSKIIQNPTHVELQKAAKQGSRESFRKRLKEEVHGEKLSAIKANCGIELALDECVAVLNHMRRLKRSAERAASSHHGLASTTRFNASKRIPSWNVIARENSTGSLDELVADCNLRNLSDSETESVELSSWTRTGGPLMRTASANKFIDFVQSLDVDIALARGFSSSPSSPAANTSSITVTEGDFLQPERTSNGIVLNVVRREDLGMSVENQNTELPESWMNDEEYQHNGSVTVSSDDSGLQEPVSGIMKSEGGFQCNKPEDCDPRGCRVYSHLVCKNRKCTCGQGALIGDLCTGVRDCVRNGCPPNNHVICNRHAGVYEGRSAERAAWSHHGLASTTRFNASRRTPSWNVISRENSTGSLDDLVAESNLHASSGRNLSDSETESVELSSWTRTGGPLMRTASPNKFIDFVQSLDVDIALTRGFSSSPSSPAANTSSITVTEEHEVDQEDDDEEYQHNRSVPVTVTSDDFGLQEPMSGMIMKSEGRYQCNKPEDCDPRGCRGYTHPVCKNRRCTCDLLIGNICTGVRDCVRNGCPPNNHVICNRYADMIMRSEGQFRCNKAEDCDPRGCRGYTHVICKDNKCTCAHGAVIGDQCLGVRDCILDGCPPNNHVICQFDVCTCVPS</sequence>
<evidence type="ECO:0000256" key="4">
    <source>
        <dbReference type="PROSITE-ProRule" id="PRU01161"/>
    </source>
</evidence>
<gene>
    <name evidence="7" type="ORF">HID58_050144</name>
</gene>
<dbReference type="Pfam" id="PF11815">
    <property type="entry name" value="DUF3336"/>
    <property type="match status" value="1"/>
</dbReference>